<keyword evidence="4" id="KW-1185">Reference proteome</keyword>
<dbReference type="OMA" id="KTPGCGG"/>
<keyword evidence="2" id="KW-0732">Signal</keyword>
<name>A0A0E0QDS9_ORYRU</name>
<dbReference type="Gramene" id="ORUFI08G01650.1">
    <property type="protein sequence ID" value="ORUFI08G01650.1"/>
    <property type="gene ID" value="ORUFI08G01650"/>
</dbReference>
<reference evidence="3" key="2">
    <citation type="submission" date="2015-06" db="UniProtKB">
        <authorList>
            <consortium name="EnsemblPlants"/>
        </authorList>
    </citation>
    <scope>IDENTIFICATION</scope>
</reference>
<dbReference type="AlphaFoldDB" id="A0A0E0QDS9"/>
<protein>
    <submittedName>
        <fullName evidence="3">Uncharacterized protein</fullName>
    </submittedName>
</protein>
<accession>A0A0E0QDS9</accession>
<dbReference type="PANTHER" id="PTHR33528">
    <property type="entry name" value="OS07G0239500 PROTEIN"/>
    <property type="match status" value="1"/>
</dbReference>
<dbReference type="HOGENOM" id="CLU_198569_0_0_1"/>
<dbReference type="PANTHER" id="PTHR33528:SF15">
    <property type="entry name" value="OS08G0156000 PROTEIN"/>
    <property type="match status" value="1"/>
</dbReference>
<evidence type="ECO:0000256" key="1">
    <source>
        <dbReference type="SAM" id="MobiDB-lite"/>
    </source>
</evidence>
<evidence type="ECO:0000313" key="4">
    <source>
        <dbReference type="Proteomes" id="UP000008022"/>
    </source>
</evidence>
<evidence type="ECO:0000256" key="2">
    <source>
        <dbReference type="SAM" id="SignalP"/>
    </source>
</evidence>
<dbReference type="STRING" id="4529.A0A0E0QDS9"/>
<sequence>MGCLLRRLFPFLVGTAVGVYAAQNYKVPNLRGLADRGVDAAKHYEEAYRKKPSAGGGGGGSRKKMNKTVEIDDEEE</sequence>
<dbReference type="Proteomes" id="UP000008022">
    <property type="component" value="Unassembled WGS sequence"/>
</dbReference>
<evidence type="ECO:0000313" key="3">
    <source>
        <dbReference type="EnsemblPlants" id="ORUFI08G01650.1"/>
    </source>
</evidence>
<proteinExistence type="predicted"/>
<dbReference type="eggNOG" id="ENOG502R3WW">
    <property type="taxonomic scope" value="Eukaryota"/>
</dbReference>
<dbReference type="EnsemblPlants" id="ORUFI08G01650.1">
    <property type="protein sequence ID" value="ORUFI08G01650.1"/>
    <property type="gene ID" value="ORUFI08G01650"/>
</dbReference>
<feature type="region of interest" description="Disordered" evidence="1">
    <location>
        <begin position="49"/>
        <end position="76"/>
    </location>
</feature>
<dbReference type="Pfam" id="PF15054">
    <property type="entry name" value="DUF4535"/>
    <property type="match status" value="1"/>
</dbReference>
<reference evidence="4" key="1">
    <citation type="submission" date="2013-06" db="EMBL/GenBank/DDBJ databases">
        <authorList>
            <person name="Zhao Q."/>
        </authorList>
    </citation>
    <scope>NUCLEOTIDE SEQUENCE</scope>
    <source>
        <strain evidence="4">cv. W1943</strain>
    </source>
</reference>
<dbReference type="InterPro" id="IPR027854">
    <property type="entry name" value="STMP1"/>
</dbReference>
<feature type="signal peptide" evidence="2">
    <location>
        <begin position="1"/>
        <end position="21"/>
    </location>
</feature>
<feature type="chain" id="PRO_5002371116" evidence="2">
    <location>
        <begin position="22"/>
        <end position="76"/>
    </location>
</feature>
<organism evidence="3 4">
    <name type="scientific">Oryza rufipogon</name>
    <name type="common">Brownbeard rice</name>
    <name type="synonym">Asian wild rice</name>
    <dbReference type="NCBI Taxonomy" id="4529"/>
    <lineage>
        <taxon>Eukaryota</taxon>
        <taxon>Viridiplantae</taxon>
        <taxon>Streptophyta</taxon>
        <taxon>Embryophyta</taxon>
        <taxon>Tracheophyta</taxon>
        <taxon>Spermatophyta</taxon>
        <taxon>Magnoliopsida</taxon>
        <taxon>Liliopsida</taxon>
        <taxon>Poales</taxon>
        <taxon>Poaceae</taxon>
        <taxon>BOP clade</taxon>
        <taxon>Oryzoideae</taxon>
        <taxon>Oryzeae</taxon>
        <taxon>Oryzinae</taxon>
        <taxon>Oryza</taxon>
    </lineage>
</organism>